<keyword evidence="4" id="KW-1185">Reference proteome</keyword>
<dbReference type="PROSITE" id="PS50943">
    <property type="entry name" value="HTH_CROC1"/>
    <property type="match status" value="1"/>
</dbReference>
<dbReference type="CDD" id="cd00093">
    <property type="entry name" value="HTH_XRE"/>
    <property type="match status" value="1"/>
</dbReference>
<accession>A0ABP6QJQ5</accession>
<reference evidence="4" key="1">
    <citation type="journal article" date="2019" name="Int. J. Syst. Evol. Microbiol.">
        <title>The Global Catalogue of Microorganisms (GCM) 10K type strain sequencing project: providing services to taxonomists for standard genome sequencing and annotation.</title>
        <authorList>
            <consortium name="The Broad Institute Genomics Platform"/>
            <consortium name="The Broad Institute Genome Sequencing Center for Infectious Disease"/>
            <person name="Wu L."/>
            <person name="Ma J."/>
        </authorList>
    </citation>
    <scope>NUCLEOTIDE SEQUENCE [LARGE SCALE GENOMIC DNA]</scope>
    <source>
        <strain evidence="4">JCM 9377</strain>
    </source>
</reference>
<dbReference type="Gene3D" id="1.10.260.40">
    <property type="entry name" value="lambda repressor-like DNA-binding domains"/>
    <property type="match status" value="1"/>
</dbReference>
<dbReference type="InterPro" id="IPR050807">
    <property type="entry name" value="TransReg_Diox_bact_type"/>
</dbReference>
<dbReference type="InterPro" id="IPR010982">
    <property type="entry name" value="Lambda_DNA-bd_dom_sf"/>
</dbReference>
<proteinExistence type="predicted"/>
<sequence length="389" mass="43024">MAVESLGERIQTVRKRRGLTQKELASLSGVSISLLRKLEQNERGDTRVETLRKLAVALRVPTSELIVREGHEKSKVDVMGRWTSVHNALLGRHASTSEELPTTTGLGAAVEAAEPLFTENRYSELGAVLPALLRDADALGVEGRHVRTRALHLAGLLLVQVRQFEAADMALNRALDDAPERLDAAAAINTRCWLLVRQGQIQQSLDLASRWADEIEPRFSRATMAELATWGGLMLRVSTAAVRNNQPGDAEDALKLAAAASAGLGREFAPPSDFVRTFGPIKVAMRRAENAMVEDRPDRVLTLAQQIPASEFRSKASSVHRHRLDVAKAHTRLRQYGDAFDVLSDIRRNAPEWIENQRGAHDVLGTIISRRRTLTPEMRSLADSIHLEY</sequence>
<dbReference type="RefSeq" id="WP_344837165.1">
    <property type="nucleotide sequence ID" value="NZ_BAAAUV010000029.1"/>
</dbReference>
<dbReference type="SUPFAM" id="SSF48452">
    <property type="entry name" value="TPR-like"/>
    <property type="match status" value="1"/>
</dbReference>
<gene>
    <name evidence="3" type="ORF">GCM10010468_70050</name>
</gene>
<evidence type="ECO:0000259" key="2">
    <source>
        <dbReference type="PROSITE" id="PS50943"/>
    </source>
</evidence>
<dbReference type="Proteomes" id="UP001501237">
    <property type="component" value="Unassembled WGS sequence"/>
</dbReference>
<evidence type="ECO:0000313" key="3">
    <source>
        <dbReference type="EMBL" id="GAA3236017.1"/>
    </source>
</evidence>
<dbReference type="InterPro" id="IPR001387">
    <property type="entry name" value="Cro/C1-type_HTH"/>
</dbReference>
<dbReference type="PANTHER" id="PTHR46797">
    <property type="entry name" value="HTH-TYPE TRANSCRIPTIONAL REGULATOR"/>
    <property type="match status" value="1"/>
</dbReference>
<dbReference type="SMART" id="SM00530">
    <property type="entry name" value="HTH_XRE"/>
    <property type="match status" value="1"/>
</dbReference>
<dbReference type="InterPro" id="IPR011990">
    <property type="entry name" value="TPR-like_helical_dom_sf"/>
</dbReference>
<dbReference type="Pfam" id="PF01381">
    <property type="entry name" value="HTH_3"/>
    <property type="match status" value="1"/>
</dbReference>
<dbReference type="EMBL" id="BAAAUV010000029">
    <property type="protein sequence ID" value="GAA3236017.1"/>
    <property type="molecule type" value="Genomic_DNA"/>
</dbReference>
<evidence type="ECO:0000313" key="4">
    <source>
        <dbReference type="Proteomes" id="UP001501237"/>
    </source>
</evidence>
<dbReference type="PANTHER" id="PTHR46797:SF1">
    <property type="entry name" value="METHYLPHOSPHONATE SYNTHASE"/>
    <property type="match status" value="1"/>
</dbReference>
<protein>
    <recommendedName>
        <fullName evidence="2">HTH cro/C1-type domain-containing protein</fullName>
    </recommendedName>
</protein>
<keyword evidence="1" id="KW-0238">DNA-binding</keyword>
<evidence type="ECO:0000256" key="1">
    <source>
        <dbReference type="ARBA" id="ARBA00023125"/>
    </source>
</evidence>
<feature type="domain" description="HTH cro/C1-type" evidence="2">
    <location>
        <begin position="10"/>
        <end position="65"/>
    </location>
</feature>
<name>A0ABP6QJQ5_9ACTN</name>
<dbReference type="SUPFAM" id="SSF47413">
    <property type="entry name" value="lambda repressor-like DNA-binding domains"/>
    <property type="match status" value="1"/>
</dbReference>
<organism evidence="3 4">
    <name type="scientific">Actinocorallia longicatena</name>
    <dbReference type="NCBI Taxonomy" id="111803"/>
    <lineage>
        <taxon>Bacteria</taxon>
        <taxon>Bacillati</taxon>
        <taxon>Actinomycetota</taxon>
        <taxon>Actinomycetes</taxon>
        <taxon>Streptosporangiales</taxon>
        <taxon>Thermomonosporaceae</taxon>
        <taxon>Actinocorallia</taxon>
    </lineage>
</organism>
<dbReference type="Gene3D" id="1.25.40.10">
    <property type="entry name" value="Tetratricopeptide repeat domain"/>
    <property type="match status" value="1"/>
</dbReference>
<comment type="caution">
    <text evidence="3">The sequence shown here is derived from an EMBL/GenBank/DDBJ whole genome shotgun (WGS) entry which is preliminary data.</text>
</comment>